<protein>
    <recommendedName>
        <fullName evidence="4">Secreted protein</fullName>
    </recommendedName>
</protein>
<sequence length="93" mass="9429">MSRMARTAGLAVALLAGTAAPLLLTAAPAQAAAQDCMQYLVDHHDPMTQQAVTGCAFGAVLAKATCVNQMTTNGVPAQDAREACTLAGQNGQN</sequence>
<feature type="chain" id="PRO_5017709133" description="Secreted protein" evidence="1">
    <location>
        <begin position="32"/>
        <end position="93"/>
    </location>
</feature>
<reference evidence="2 3" key="1">
    <citation type="submission" date="2018-08" db="EMBL/GenBank/DDBJ databases">
        <title>Genomic Encyclopedia of Archaeal and Bacterial Type Strains, Phase II (KMG-II): from individual species to whole genera.</title>
        <authorList>
            <person name="Goeker M."/>
        </authorList>
    </citation>
    <scope>NUCLEOTIDE SEQUENCE [LARGE SCALE GENOMIC DNA]</scope>
    <source>
        <strain evidence="2 3">DSM 45791</strain>
    </source>
</reference>
<organism evidence="2 3">
    <name type="scientific">Kutzneria buriramensis</name>
    <dbReference type="NCBI Taxonomy" id="1045776"/>
    <lineage>
        <taxon>Bacteria</taxon>
        <taxon>Bacillati</taxon>
        <taxon>Actinomycetota</taxon>
        <taxon>Actinomycetes</taxon>
        <taxon>Pseudonocardiales</taxon>
        <taxon>Pseudonocardiaceae</taxon>
        <taxon>Kutzneria</taxon>
    </lineage>
</organism>
<evidence type="ECO:0000256" key="1">
    <source>
        <dbReference type="SAM" id="SignalP"/>
    </source>
</evidence>
<keyword evidence="3" id="KW-1185">Reference proteome</keyword>
<comment type="caution">
    <text evidence="2">The sequence shown here is derived from an EMBL/GenBank/DDBJ whole genome shotgun (WGS) entry which is preliminary data.</text>
</comment>
<keyword evidence="1" id="KW-0732">Signal</keyword>
<feature type="signal peptide" evidence="1">
    <location>
        <begin position="1"/>
        <end position="31"/>
    </location>
</feature>
<dbReference type="EMBL" id="QUNO01000005">
    <property type="protein sequence ID" value="REH48682.1"/>
    <property type="molecule type" value="Genomic_DNA"/>
</dbReference>
<name>A0A3E0HQ36_9PSEU</name>
<accession>A0A3E0HQ36</accession>
<dbReference type="Proteomes" id="UP000256269">
    <property type="component" value="Unassembled WGS sequence"/>
</dbReference>
<evidence type="ECO:0008006" key="4">
    <source>
        <dbReference type="Google" id="ProtNLM"/>
    </source>
</evidence>
<gene>
    <name evidence="2" type="ORF">BCF44_105541</name>
</gene>
<dbReference type="AlphaFoldDB" id="A0A3E0HQ36"/>
<proteinExistence type="predicted"/>
<evidence type="ECO:0000313" key="3">
    <source>
        <dbReference type="Proteomes" id="UP000256269"/>
    </source>
</evidence>
<evidence type="ECO:0000313" key="2">
    <source>
        <dbReference type="EMBL" id="REH48682.1"/>
    </source>
</evidence>